<sequence>MSRFPLRSFVLFYIIAILFPGSGQAIEVPIYDFPLDLYSQNVNDYLPADSSDYDEPILTSNYQESQVERFYQHYYSSDTNGLSPWSEGLVRSLFPKIKQTELEILDEFNNQNKEPSARHYGENFKEHDAKWLNRIKHNMNLAALDNLEFSEANRAVAINNSYARALPETAPDFYHFSLPGQGFPFDNLQESAIWGGTPLYVFAYSNDKAWALVLTPDAYFAWVKSNDIALASGQFVNQWQKAAKKKLIAITKTQTEILDKTGNSQFTGYIGEVFPLVERNKQSTSVLIPAKNNHNQAVIKIGIISTNSSELMPVPASKKTISQLLKQLQNRPYGWGGAYFYNDCSQELKSLFTPLGIWLPRNSAQQAQLGSVVDLSQKNVDERLALLKEKGHPLMTLIYIGGHVMLYLGNKNASNNESEAITYQNIWGLSPSTRDKRYVIGQSLFFPLLKYYPENSDLSSLADKGYFKLVFLDQLNNTRTPQAFAVGFSTPGKPADL</sequence>
<dbReference type="PANTHER" id="PTHR47053">
    <property type="entry name" value="MUREIN DD-ENDOPEPTIDASE MEPH-RELATED"/>
    <property type="match status" value="1"/>
</dbReference>
<keyword evidence="4" id="KW-0788">Thiol protease</keyword>
<dbReference type="STRING" id="45073.Lqui_0351"/>
<dbReference type="PATRIC" id="fig|45073.5.peg.376"/>
<dbReference type="PROSITE" id="PS51935">
    <property type="entry name" value="NLPC_P60"/>
    <property type="match status" value="1"/>
</dbReference>
<dbReference type="Pfam" id="PF12912">
    <property type="entry name" value="N_NLPC_P60"/>
    <property type="match status" value="1"/>
</dbReference>
<comment type="caution">
    <text evidence="6">The sequence shown here is derived from an EMBL/GenBank/DDBJ whole genome shotgun (WGS) entry which is preliminary data.</text>
</comment>
<evidence type="ECO:0000259" key="5">
    <source>
        <dbReference type="PROSITE" id="PS51935"/>
    </source>
</evidence>
<dbReference type="Gene3D" id="3.90.1720.10">
    <property type="entry name" value="endopeptidase domain like (from Nostoc punctiforme)"/>
    <property type="match status" value="1"/>
</dbReference>
<comment type="similarity">
    <text evidence="1">Belongs to the peptidase C40 family.</text>
</comment>
<feature type="domain" description="NlpC/P60" evidence="5">
    <location>
        <begin position="314"/>
        <end position="445"/>
    </location>
</feature>
<accession>A0A0W0Y4S2</accession>
<dbReference type="Pfam" id="PF00877">
    <property type="entry name" value="NLPC_P60"/>
    <property type="match status" value="1"/>
</dbReference>
<dbReference type="EMBL" id="LNYS01000006">
    <property type="protein sequence ID" value="KTD51507.1"/>
    <property type="molecule type" value="Genomic_DNA"/>
</dbReference>
<dbReference type="PIRSF" id="PIRSF019015">
    <property type="entry name" value="P60_peptidase_YkfC"/>
    <property type="match status" value="1"/>
</dbReference>
<evidence type="ECO:0000256" key="4">
    <source>
        <dbReference type="ARBA" id="ARBA00022807"/>
    </source>
</evidence>
<dbReference type="SUPFAM" id="SSF54001">
    <property type="entry name" value="Cysteine proteinases"/>
    <property type="match status" value="1"/>
</dbReference>
<dbReference type="InterPro" id="IPR025606">
    <property type="entry name" value="NLPC/P60_N_dom"/>
</dbReference>
<dbReference type="GO" id="GO:0006508">
    <property type="term" value="P:proteolysis"/>
    <property type="evidence" value="ECO:0007669"/>
    <property type="project" value="UniProtKB-KW"/>
</dbReference>
<dbReference type="InterPro" id="IPR038765">
    <property type="entry name" value="Papain-like_cys_pep_sf"/>
</dbReference>
<dbReference type="PANTHER" id="PTHR47053:SF1">
    <property type="entry name" value="MUREIN DD-ENDOPEPTIDASE MEPH-RELATED"/>
    <property type="match status" value="1"/>
</dbReference>
<proteinExistence type="inferred from homology"/>
<dbReference type="AlphaFoldDB" id="A0A0W0Y4S2"/>
<protein>
    <submittedName>
        <fullName evidence="6">SH3 domain of the SH3b1 type</fullName>
    </submittedName>
</protein>
<dbReference type="InterPro" id="IPR000064">
    <property type="entry name" value="NLP_P60_dom"/>
</dbReference>
<keyword evidence="7" id="KW-1185">Reference proteome</keyword>
<dbReference type="Proteomes" id="UP000054618">
    <property type="component" value="Unassembled WGS sequence"/>
</dbReference>
<evidence type="ECO:0000256" key="2">
    <source>
        <dbReference type="ARBA" id="ARBA00022670"/>
    </source>
</evidence>
<dbReference type="InterPro" id="IPR039439">
    <property type="entry name" value="SH3b1_dom"/>
</dbReference>
<gene>
    <name evidence="6" type="ORF">Lqui_0351</name>
</gene>
<dbReference type="Pfam" id="PF12913">
    <property type="entry name" value="SH3_6"/>
    <property type="match status" value="1"/>
</dbReference>
<dbReference type="InterPro" id="IPR027017">
    <property type="entry name" value="P60_peptidase_YkfC"/>
</dbReference>
<dbReference type="RefSeq" id="WP_058506482.1">
    <property type="nucleotide sequence ID" value="NZ_CAAAIK010000019.1"/>
</dbReference>
<evidence type="ECO:0000313" key="7">
    <source>
        <dbReference type="Proteomes" id="UP000054618"/>
    </source>
</evidence>
<organism evidence="6 7">
    <name type="scientific">Legionella quinlivanii</name>
    <dbReference type="NCBI Taxonomy" id="45073"/>
    <lineage>
        <taxon>Bacteria</taxon>
        <taxon>Pseudomonadati</taxon>
        <taxon>Pseudomonadota</taxon>
        <taxon>Gammaproteobacteria</taxon>
        <taxon>Legionellales</taxon>
        <taxon>Legionellaceae</taxon>
        <taxon>Legionella</taxon>
    </lineage>
</organism>
<dbReference type="GO" id="GO:0008234">
    <property type="term" value="F:cysteine-type peptidase activity"/>
    <property type="evidence" value="ECO:0007669"/>
    <property type="project" value="UniProtKB-KW"/>
</dbReference>
<dbReference type="InterPro" id="IPR051202">
    <property type="entry name" value="Peptidase_C40"/>
</dbReference>
<evidence type="ECO:0000313" key="6">
    <source>
        <dbReference type="EMBL" id="KTD51507.1"/>
    </source>
</evidence>
<keyword evidence="2" id="KW-0645">Protease</keyword>
<reference evidence="6 7" key="1">
    <citation type="submission" date="2015-11" db="EMBL/GenBank/DDBJ databases">
        <title>Genomic analysis of 38 Legionella species identifies large and diverse effector repertoires.</title>
        <authorList>
            <person name="Burstein D."/>
            <person name="Amaro F."/>
            <person name="Zusman T."/>
            <person name="Lifshitz Z."/>
            <person name="Cohen O."/>
            <person name="Gilbert J.A."/>
            <person name="Pupko T."/>
            <person name="Shuman H.A."/>
            <person name="Segal G."/>
        </authorList>
    </citation>
    <scope>NUCLEOTIDE SEQUENCE [LARGE SCALE GENOMIC DNA]</scope>
    <source>
        <strain evidence="6 7">CDC#1442-AUS-E</strain>
    </source>
</reference>
<dbReference type="OrthoDB" id="9808890at2"/>
<evidence type="ECO:0000256" key="1">
    <source>
        <dbReference type="ARBA" id="ARBA00007074"/>
    </source>
</evidence>
<evidence type="ECO:0000256" key="3">
    <source>
        <dbReference type="ARBA" id="ARBA00022801"/>
    </source>
</evidence>
<name>A0A0W0Y4S2_9GAMM</name>
<keyword evidence="3" id="KW-0378">Hydrolase</keyword>